<accession>A0A0D2GG81</accession>
<dbReference type="GO" id="GO:0000976">
    <property type="term" value="F:transcription cis-regulatory region binding"/>
    <property type="evidence" value="ECO:0007669"/>
    <property type="project" value="InterPro"/>
</dbReference>
<dbReference type="GeneID" id="25305918"/>
<feature type="region of interest" description="Disordered" evidence="4">
    <location>
        <begin position="41"/>
        <end position="65"/>
    </location>
</feature>
<dbReference type="PROSITE" id="PS00036">
    <property type="entry name" value="BZIP_BASIC"/>
    <property type="match status" value="1"/>
</dbReference>
<dbReference type="SUPFAM" id="SSF57959">
    <property type="entry name" value="Leucine zipper domain"/>
    <property type="match status" value="1"/>
</dbReference>
<dbReference type="PANTHER" id="PTHR40621:SF6">
    <property type="entry name" value="AP-1-LIKE TRANSCRIPTION FACTOR YAP1-RELATED"/>
    <property type="match status" value="1"/>
</dbReference>
<dbReference type="InterPro" id="IPR050936">
    <property type="entry name" value="AP-1-like"/>
</dbReference>
<keyword evidence="3" id="KW-0175">Coiled coil</keyword>
<evidence type="ECO:0000256" key="3">
    <source>
        <dbReference type="SAM" id="Coils"/>
    </source>
</evidence>
<gene>
    <name evidence="6" type="ORF">Z517_06428</name>
</gene>
<protein>
    <recommendedName>
        <fullName evidence="5">BZIP domain-containing protein</fullName>
    </recommendedName>
</protein>
<evidence type="ECO:0000256" key="2">
    <source>
        <dbReference type="ARBA" id="ARBA00023242"/>
    </source>
</evidence>
<feature type="coiled-coil region" evidence="3">
    <location>
        <begin position="164"/>
        <end position="219"/>
    </location>
</feature>
<comment type="subcellular location">
    <subcellularLocation>
        <location evidence="1">Nucleus</location>
    </subcellularLocation>
</comment>
<dbReference type="Proteomes" id="UP000053029">
    <property type="component" value="Unassembled WGS sequence"/>
</dbReference>
<name>A0A0D2GG81_9EURO</name>
<dbReference type="VEuPathDB" id="FungiDB:Z517_06428"/>
<dbReference type="EMBL" id="KN846972">
    <property type="protein sequence ID" value="KIW79813.1"/>
    <property type="molecule type" value="Genomic_DNA"/>
</dbReference>
<dbReference type="HOGENOM" id="CLU_1261549_0_0_1"/>
<sequence length="219" mass="24798">MSSTTSQKQLRLMCPSTVSYNQPHYNGRLYQQGSTSPVVWTGHASNHATSSPSTSTPSTTWSKSPPLGDMHAYREEQLFWDDDSMPEYLDMTTSTSHGNQVSSPSGCDSTAWSTTYGSTASYSQPNQSPPVEFDVSSLYGAKSRSQEAIEKRKSQNRKAQRAYRARREAQVKKLIDDLNALLQRCDQDRMEQERLRRCLAKLQQENEELKRLLRSGYVN</sequence>
<reference evidence="6 7" key="1">
    <citation type="submission" date="2015-01" db="EMBL/GenBank/DDBJ databases">
        <title>The Genome Sequence of Fonsecaea pedrosoi CBS 271.37.</title>
        <authorList>
            <consortium name="The Broad Institute Genomics Platform"/>
            <person name="Cuomo C."/>
            <person name="de Hoog S."/>
            <person name="Gorbushina A."/>
            <person name="Stielow B."/>
            <person name="Teixiera M."/>
            <person name="Abouelleil A."/>
            <person name="Chapman S.B."/>
            <person name="Priest M."/>
            <person name="Young S.K."/>
            <person name="Wortman J."/>
            <person name="Nusbaum C."/>
            <person name="Birren B."/>
        </authorList>
    </citation>
    <scope>NUCLEOTIDE SEQUENCE [LARGE SCALE GENOMIC DNA]</scope>
    <source>
        <strain evidence="6 7">CBS 271.37</strain>
    </source>
</reference>
<dbReference type="GO" id="GO:0090575">
    <property type="term" value="C:RNA polymerase II transcription regulator complex"/>
    <property type="evidence" value="ECO:0007669"/>
    <property type="project" value="TreeGrafter"/>
</dbReference>
<organism evidence="6 7">
    <name type="scientific">Fonsecaea pedrosoi CBS 271.37</name>
    <dbReference type="NCBI Taxonomy" id="1442368"/>
    <lineage>
        <taxon>Eukaryota</taxon>
        <taxon>Fungi</taxon>
        <taxon>Dikarya</taxon>
        <taxon>Ascomycota</taxon>
        <taxon>Pezizomycotina</taxon>
        <taxon>Eurotiomycetes</taxon>
        <taxon>Chaetothyriomycetidae</taxon>
        <taxon>Chaetothyriales</taxon>
        <taxon>Herpotrichiellaceae</taxon>
        <taxon>Fonsecaea</taxon>
    </lineage>
</organism>
<dbReference type="CDD" id="cd14688">
    <property type="entry name" value="bZIP_YAP"/>
    <property type="match status" value="1"/>
</dbReference>
<keyword evidence="2" id="KW-0539">Nucleus</keyword>
<dbReference type="GO" id="GO:0001228">
    <property type="term" value="F:DNA-binding transcription activator activity, RNA polymerase II-specific"/>
    <property type="evidence" value="ECO:0007669"/>
    <property type="project" value="TreeGrafter"/>
</dbReference>
<evidence type="ECO:0000259" key="5">
    <source>
        <dbReference type="PROSITE" id="PS00036"/>
    </source>
</evidence>
<dbReference type="Gene3D" id="1.20.5.170">
    <property type="match status" value="1"/>
</dbReference>
<dbReference type="InterPro" id="IPR046347">
    <property type="entry name" value="bZIP_sf"/>
</dbReference>
<dbReference type="AlphaFoldDB" id="A0A0D2GG81"/>
<dbReference type="RefSeq" id="XP_013283621.1">
    <property type="nucleotide sequence ID" value="XM_013428167.1"/>
</dbReference>
<feature type="compositionally biased region" description="Low complexity" evidence="4">
    <location>
        <begin position="49"/>
        <end position="65"/>
    </location>
</feature>
<dbReference type="PANTHER" id="PTHR40621">
    <property type="entry name" value="TRANSCRIPTION FACTOR KAPC-RELATED"/>
    <property type="match status" value="1"/>
</dbReference>
<evidence type="ECO:0000256" key="4">
    <source>
        <dbReference type="SAM" id="MobiDB-lite"/>
    </source>
</evidence>
<proteinExistence type="predicted"/>
<dbReference type="OrthoDB" id="10381197at2759"/>
<keyword evidence="7" id="KW-1185">Reference proteome</keyword>
<feature type="domain" description="BZIP" evidence="5">
    <location>
        <begin position="151"/>
        <end position="166"/>
    </location>
</feature>
<evidence type="ECO:0000313" key="7">
    <source>
        <dbReference type="Proteomes" id="UP000053029"/>
    </source>
</evidence>
<evidence type="ECO:0000313" key="6">
    <source>
        <dbReference type="EMBL" id="KIW79813.1"/>
    </source>
</evidence>
<dbReference type="InterPro" id="IPR004827">
    <property type="entry name" value="bZIP"/>
</dbReference>
<evidence type="ECO:0000256" key="1">
    <source>
        <dbReference type="ARBA" id="ARBA00004123"/>
    </source>
</evidence>